<dbReference type="Pfam" id="PF07749">
    <property type="entry name" value="ERp29"/>
    <property type="match status" value="1"/>
</dbReference>
<dbReference type="Gene3D" id="3.40.30.10">
    <property type="entry name" value="Glutaredoxin"/>
    <property type="match status" value="1"/>
</dbReference>
<evidence type="ECO:0000256" key="2">
    <source>
        <dbReference type="ARBA" id="ARBA00006347"/>
    </source>
</evidence>
<feature type="chain" id="PRO_5043359087" description="protein disulfide-isomerase" evidence="7">
    <location>
        <begin position="23"/>
        <end position="257"/>
    </location>
</feature>
<dbReference type="InterPro" id="IPR013766">
    <property type="entry name" value="Thioredoxin_domain"/>
</dbReference>
<dbReference type="Proteomes" id="UP001153365">
    <property type="component" value="Unassembled WGS sequence"/>
</dbReference>
<dbReference type="GO" id="GO:0006457">
    <property type="term" value="P:protein folding"/>
    <property type="evidence" value="ECO:0007669"/>
    <property type="project" value="TreeGrafter"/>
</dbReference>
<keyword evidence="7" id="KW-0732">Signal</keyword>
<feature type="signal peptide" evidence="7">
    <location>
        <begin position="1"/>
        <end position="22"/>
    </location>
</feature>
<keyword evidence="6" id="KW-0676">Redox-active center</keyword>
<dbReference type="EMBL" id="CALTRL010004434">
    <property type="protein sequence ID" value="CAH7683072.1"/>
    <property type="molecule type" value="Genomic_DNA"/>
</dbReference>
<evidence type="ECO:0000313" key="9">
    <source>
        <dbReference type="EMBL" id="CAH7683072.1"/>
    </source>
</evidence>
<keyword evidence="10" id="KW-1185">Reference proteome</keyword>
<evidence type="ECO:0000259" key="8">
    <source>
        <dbReference type="PROSITE" id="PS51352"/>
    </source>
</evidence>
<evidence type="ECO:0000256" key="3">
    <source>
        <dbReference type="ARBA" id="ARBA00012723"/>
    </source>
</evidence>
<protein>
    <recommendedName>
        <fullName evidence="3">protein disulfide-isomerase</fullName>
        <ecNumber evidence="3">5.3.4.1</ecNumber>
    </recommendedName>
</protein>
<sequence>MWLRGGLIGLMTYSLTINSVLCGLEHSKHSTKLDNNNFDEQIALPEVGTLTAFFAPWCGHCKSLLGTWDIVAETFKTDSKCRVAHLDADQSSNRDLASRFSVSGFPTIKFIYKNTTKNPLDYQESRAPEAFIKFLNRECEAGRVASLDELIGTFFGVSSDRPSLITKANELASVANVTSAAYYVKVMNKLVADESWLAKEIERLQKLAAKGATMASDKFEELQIKQNILKAFNTAKETIKGGAEATKEKVERITGEL</sequence>
<dbReference type="InterPro" id="IPR017937">
    <property type="entry name" value="Thioredoxin_CS"/>
</dbReference>
<dbReference type="EC" id="5.3.4.1" evidence="3"/>
<dbReference type="GO" id="GO:0003756">
    <property type="term" value="F:protein disulfide isomerase activity"/>
    <property type="evidence" value="ECO:0007669"/>
    <property type="project" value="UniProtKB-EC"/>
</dbReference>
<evidence type="ECO:0000256" key="1">
    <source>
        <dbReference type="ARBA" id="ARBA00001182"/>
    </source>
</evidence>
<comment type="catalytic activity">
    <reaction evidence="1">
        <text>Catalyzes the rearrangement of -S-S- bonds in proteins.</text>
        <dbReference type="EC" id="5.3.4.1"/>
    </reaction>
</comment>
<dbReference type="InterPro" id="IPR051063">
    <property type="entry name" value="PDI"/>
</dbReference>
<dbReference type="AlphaFoldDB" id="A0AAV0BBL2"/>
<comment type="caution">
    <text evidence="9">The sequence shown here is derived from an EMBL/GenBank/DDBJ whole genome shotgun (WGS) entry which is preliminary data.</text>
</comment>
<dbReference type="PANTHER" id="PTHR45672:SF11">
    <property type="entry name" value="PROTEIN DISULFIDE-ISOMERASE C17H9.14C"/>
    <property type="match status" value="1"/>
</dbReference>
<dbReference type="PROSITE" id="PS00194">
    <property type="entry name" value="THIOREDOXIN_1"/>
    <property type="match status" value="1"/>
</dbReference>
<gene>
    <name evidence="9" type="ORF">PPACK8108_LOCUS16350</name>
</gene>
<dbReference type="PANTHER" id="PTHR45672">
    <property type="entry name" value="PROTEIN DISULFIDE-ISOMERASE C17H9.14C-RELATED"/>
    <property type="match status" value="1"/>
</dbReference>
<dbReference type="GO" id="GO:0005783">
    <property type="term" value="C:endoplasmic reticulum"/>
    <property type="evidence" value="ECO:0007669"/>
    <property type="project" value="InterPro"/>
</dbReference>
<dbReference type="InterPro" id="IPR011679">
    <property type="entry name" value="ERp29_C"/>
</dbReference>
<evidence type="ECO:0000256" key="5">
    <source>
        <dbReference type="ARBA" id="ARBA00023235"/>
    </source>
</evidence>
<comment type="similarity">
    <text evidence="2">Belongs to the protein disulfide isomerase family.</text>
</comment>
<dbReference type="SUPFAM" id="SSF47933">
    <property type="entry name" value="ERP29 C domain-like"/>
    <property type="match status" value="1"/>
</dbReference>
<evidence type="ECO:0000256" key="4">
    <source>
        <dbReference type="ARBA" id="ARBA00023157"/>
    </source>
</evidence>
<dbReference type="PROSITE" id="PS51352">
    <property type="entry name" value="THIOREDOXIN_2"/>
    <property type="match status" value="1"/>
</dbReference>
<dbReference type="InterPro" id="IPR036249">
    <property type="entry name" value="Thioredoxin-like_sf"/>
</dbReference>
<evidence type="ECO:0000256" key="7">
    <source>
        <dbReference type="SAM" id="SignalP"/>
    </source>
</evidence>
<evidence type="ECO:0000256" key="6">
    <source>
        <dbReference type="ARBA" id="ARBA00023284"/>
    </source>
</evidence>
<organism evidence="9 10">
    <name type="scientific">Phakopsora pachyrhizi</name>
    <name type="common">Asian soybean rust disease fungus</name>
    <dbReference type="NCBI Taxonomy" id="170000"/>
    <lineage>
        <taxon>Eukaryota</taxon>
        <taxon>Fungi</taxon>
        <taxon>Dikarya</taxon>
        <taxon>Basidiomycota</taxon>
        <taxon>Pucciniomycotina</taxon>
        <taxon>Pucciniomycetes</taxon>
        <taxon>Pucciniales</taxon>
        <taxon>Phakopsoraceae</taxon>
        <taxon>Phakopsora</taxon>
    </lineage>
</organism>
<dbReference type="Gene3D" id="1.20.1150.12">
    <property type="entry name" value="Endoplasmic reticulum resident protein 29, C-terminal domain"/>
    <property type="match status" value="1"/>
</dbReference>
<name>A0AAV0BBL2_PHAPC</name>
<dbReference type="Pfam" id="PF00085">
    <property type="entry name" value="Thioredoxin"/>
    <property type="match status" value="1"/>
</dbReference>
<keyword evidence="4" id="KW-1015">Disulfide bond</keyword>
<feature type="domain" description="Thioredoxin" evidence="8">
    <location>
        <begin position="6"/>
        <end position="140"/>
    </location>
</feature>
<keyword evidence="5" id="KW-0413">Isomerase</keyword>
<accession>A0AAV0BBL2</accession>
<reference evidence="9" key="1">
    <citation type="submission" date="2022-06" db="EMBL/GenBank/DDBJ databases">
        <authorList>
            <consortium name="SYNGENTA / RWTH Aachen University"/>
        </authorList>
    </citation>
    <scope>NUCLEOTIDE SEQUENCE</scope>
</reference>
<proteinExistence type="inferred from homology"/>
<dbReference type="InterPro" id="IPR036356">
    <property type="entry name" value="ERp29_C_sf"/>
</dbReference>
<evidence type="ECO:0000313" key="10">
    <source>
        <dbReference type="Proteomes" id="UP001153365"/>
    </source>
</evidence>
<dbReference type="SUPFAM" id="SSF52833">
    <property type="entry name" value="Thioredoxin-like"/>
    <property type="match status" value="1"/>
</dbReference>